<gene>
    <name evidence="7" type="primary">Necator_chrV.g18098</name>
    <name evidence="7" type="ORF">RB195_013307</name>
</gene>
<evidence type="ECO:0000256" key="5">
    <source>
        <dbReference type="SAM" id="MobiDB-lite"/>
    </source>
</evidence>
<proteinExistence type="predicted"/>
<dbReference type="Gene3D" id="1.20.1250.20">
    <property type="entry name" value="MFS general substrate transporter like domains"/>
    <property type="match status" value="2"/>
</dbReference>
<evidence type="ECO:0008006" key="9">
    <source>
        <dbReference type="Google" id="ProtNLM"/>
    </source>
</evidence>
<feature type="transmembrane region" description="Helical" evidence="6">
    <location>
        <begin position="350"/>
        <end position="367"/>
    </location>
</feature>
<name>A0ABR1DUX9_NECAM</name>
<dbReference type="PANTHER" id="PTHR10924">
    <property type="entry name" value="MAJOR FACILITATOR SUPERFAMILY PROTEIN-RELATED"/>
    <property type="match status" value="1"/>
</dbReference>
<feature type="transmembrane region" description="Helical" evidence="6">
    <location>
        <begin position="194"/>
        <end position="215"/>
    </location>
</feature>
<feature type="transmembrane region" description="Helical" evidence="6">
    <location>
        <begin position="462"/>
        <end position="485"/>
    </location>
</feature>
<dbReference type="SUPFAM" id="SSF103473">
    <property type="entry name" value="MFS general substrate transporter"/>
    <property type="match status" value="1"/>
</dbReference>
<evidence type="ECO:0000256" key="3">
    <source>
        <dbReference type="ARBA" id="ARBA00022989"/>
    </source>
</evidence>
<feature type="compositionally biased region" description="Basic and acidic residues" evidence="5">
    <location>
        <begin position="500"/>
        <end position="518"/>
    </location>
</feature>
<dbReference type="CDD" id="cd17399">
    <property type="entry name" value="MFS_MFSD7"/>
    <property type="match status" value="1"/>
</dbReference>
<dbReference type="InterPro" id="IPR011701">
    <property type="entry name" value="MFS"/>
</dbReference>
<sequence>MRNRGFRVNSTFCFASFFPGEMTAHGDDLGPEKLDIQLTEFKKVESNGHIEDDEPEPIQLKVYARRWVILTVVAMLNNTNTISWIAFAPVSNYVNSFYGENSAAWFSMVYMMCTIPVGFFAMWAGRRFGLRSAILIAGWTNGIGGLIRLSSSFLPQQYRFPIGITGQAIAAVAYPFIMFLPTKVAGSWFPDNQRGLATTIGVMSNPLGVLLANVISPQMVHSPQHVVYLNIFTFVPSAAAMILATVAVKRSEPKIPPTFSASKPQMDFLPGLKACMMSKPYLILFFVMGGGIGMFNCLYTIMQELLCPSGYSNSFVGICAALMIIGGIVGAAGSGMFVDRTKMYEETMKVAMGLAVVFGLIFMQLTLHPNFAPFLAVTCVLFGIFGLATYPVGLELSAECTFPVSETTSTGLIVLSGQVQSVLYVFIMKQFSRPLQPERMDLQVCSLDVTDKLNQPKDNTQAVMVFSLLAALLVLVLVILFKPVYRRIEAEKENRARIDKEKEARANEQKITLPRENDIQPLNEAQNV</sequence>
<organism evidence="7 8">
    <name type="scientific">Necator americanus</name>
    <name type="common">Human hookworm</name>
    <dbReference type="NCBI Taxonomy" id="51031"/>
    <lineage>
        <taxon>Eukaryota</taxon>
        <taxon>Metazoa</taxon>
        <taxon>Ecdysozoa</taxon>
        <taxon>Nematoda</taxon>
        <taxon>Chromadorea</taxon>
        <taxon>Rhabditida</taxon>
        <taxon>Rhabditina</taxon>
        <taxon>Rhabditomorpha</taxon>
        <taxon>Strongyloidea</taxon>
        <taxon>Ancylostomatidae</taxon>
        <taxon>Bunostominae</taxon>
        <taxon>Necator</taxon>
    </lineage>
</organism>
<feature type="transmembrane region" description="Helical" evidence="6">
    <location>
        <begin position="281"/>
        <end position="302"/>
    </location>
</feature>
<comment type="caution">
    <text evidence="7">The sequence shown here is derived from an EMBL/GenBank/DDBJ whole genome shotgun (WGS) entry which is preliminary data.</text>
</comment>
<evidence type="ECO:0000256" key="4">
    <source>
        <dbReference type="ARBA" id="ARBA00023136"/>
    </source>
</evidence>
<dbReference type="Proteomes" id="UP001303046">
    <property type="component" value="Unassembled WGS sequence"/>
</dbReference>
<keyword evidence="8" id="KW-1185">Reference proteome</keyword>
<evidence type="ECO:0000313" key="7">
    <source>
        <dbReference type="EMBL" id="KAK6754228.1"/>
    </source>
</evidence>
<feature type="transmembrane region" description="Helical" evidence="6">
    <location>
        <begin position="160"/>
        <end position="182"/>
    </location>
</feature>
<dbReference type="EMBL" id="JAVFWL010000005">
    <property type="protein sequence ID" value="KAK6754228.1"/>
    <property type="molecule type" value="Genomic_DNA"/>
</dbReference>
<feature type="transmembrane region" description="Helical" evidence="6">
    <location>
        <begin position="314"/>
        <end position="338"/>
    </location>
</feature>
<dbReference type="InterPro" id="IPR049680">
    <property type="entry name" value="FLVCR1-2_SLC49-like"/>
</dbReference>
<dbReference type="InterPro" id="IPR036259">
    <property type="entry name" value="MFS_trans_sf"/>
</dbReference>
<feature type="transmembrane region" description="Helical" evidence="6">
    <location>
        <begin position="102"/>
        <end position="121"/>
    </location>
</feature>
<dbReference type="PANTHER" id="PTHR10924:SF6">
    <property type="entry name" value="SOLUTE CARRIER FAMILY 49 MEMBER A3"/>
    <property type="match status" value="1"/>
</dbReference>
<keyword evidence="2 6" id="KW-0812">Transmembrane</keyword>
<feature type="region of interest" description="Disordered" evidence="5">
    <location>
        <begin position="500"/>
        <end position="528"/>
    </location>
</feature>
<protein>
    <recommendedName>
        <fullName evidence="9">Transporter, major facilitator family protein</fullName>
    </recommendedName>
</protein>
<evidence type="ECO:0000256" key="1">
    <source>
        <dbReference type="ARBA" id="ARBA00004141"/>
    </source>
</evidence>
<feature type="transmembrane region" description="Helical" evidence="6">
    <location>
        <begin position="227"/>
        <end position="248"/>
    </location>
</feature>
<feature type="transmembrane region" description="Helical" evidence="6">
    <location>
        <begin position="133"/>
        <end position="154"/>
    </location>
</feature>
<dbReference type="Pfam" id="PF07690">
    <property type="entry name" value="MFS_1"/>
    <property type="match status" value="1"/>
</dbReference>
<feature type="transmembrane region" description="Helical" evidence="6">
    <location>
        <begin position="67"/>
        <end position="90"/>
    </location>
</feature>
<comment type="subcellular location">
    <subcellularLocation>
        <location evidence="1">Membrane</location>
        <topology evidence="1">Multi-pass membrane protein</topology>
    </subcellularLocation>
</comment>
<evidence type="ECO:0000256" key="6">
    <source>
        <dbReference type="SAM" id="Phobius"/>
    </source>
</evidence>
<accession>A0ABR1DUX9</accession>
<feature type="transmembrane region" description="Helical" evidence="6">
    <location>
        <begin position="373"/>
        <end position="396"/>
    </location>
</feature>
<evidence type="ECO:0000313" key="8">
    <source>
        <dbReference type="Proteomes" id="UP001303046"/>
    </source>
</evidence>
<keyword evidence="3 6" id="KW-1133">Transmembrane helix</keyword>
<keyword evidence="4 6" id="KW-0472">Membrane</keyword>
<evidence type="ECO:0000256" key="2">
    <source>
        <dbReference type="ARBA" id="ARBA00022692"/>
    </source>
</evidence>
<feature type="transmembrane region" description="Helical" evidence="6">
    <location>
        <begin position="408"/>
        <end position="427"/>
    </location>
</feature>
<reference evidence="7 8" key="1">
    <citation type="submission" date="2023-08" db="EMBL/GenBank/DDBJ databases">
        <title>A Necator americanus chromosomal reference genome.</title>
        <authorList>
            <person name="Ilik V."/>
            <person name="Petrzelkova K.J."/>
            <person name="Pardy F."/>
            <person name="Fuh T."/>
            <person name="Niatou-Singa F.S."/>
            <person name="Gouil Q."/>
            <person name="Baker L."/>
            <person name="Ritchie M.E."/>
            <person name="Jex A.R."/>
            <person name="Gazzola D."/>
            <person name="Li H."/>
            <person name="Toshio Fujiwara R."/>
            <person name="Zhan B."/>
            <person name="Aroian R.V."/>
            <person name="Pafco B."/>
            <person name="Schwarz E.M."/>
        </authorList>
    </citation>
    <scope>NUCLEOTIDE SEQUENCE [LARGE SCALE GENOMIC DNA]</scope>
    <source>
        <strain evidence="7 8">Aroian</strain>
        <tissue evidence="7">Whole animal</tissue>
    </source>
</reference>